<feature type="domain" description="DHHA1" evidence="1">
    <location>
        <begin position="273"/>
        <end position="346"/>
    </location>
</feature>
<protein>
    <submittedName>
        <fullName evidence="2">DHHA1 domain protein</fullName>
    </submittedName>
</protein>
<dbReference type="BioCyc" id="FSP469605-HMP:GTSP-1524-MONOMER"/>
<dbReference type="PANTHER" id="PTHR42146:SF1">
    <property type="entry name" value="OLIGORIBONUCLEASE NRNB"/>
    <property type="match status" value="1"/>
</dbReference>
<reference evidence="2 3" key="1">
    <citation type="submission" date="2009-02" db="EMBL/GenBank/DDBJ databases">
        <title>The Genome Sequence of Fusobacterium sp. 3_1_5R.</title>
        <authorList>
            <consortium name="The Broad Institute Genome Sequencing Platform"/>
            <person name="Ward D."/>
            <person name="Young S.K."/>
            <person name="Kodira C.D."/>
            <person name="Zeng Q."/>
            <person name="Koehrsen M."/>
            <person name="Alvarado L."/>
            <person name="Berlin A."/>
            <person name="Borenstein D."/>
            <person name="Chen Z."/>
            <person name="Engels R."/>
            <person name="Freedman E."/>
            <person name="Gellesch M."/>
            <person name="Goldberg J."/>
            <person name="Griggs A."/>
            <person name="Gujja S."/>
            <person name="Heiman D."/>
            <person name="Hepburn T."/>
            <person name="Howarth C."/>
            <person name="Jen D."/>
            <person name="Larson L."/>
            <person name="Lewis B."/>
            <person name="Mehta T."/>
            <person name="Park D."/>
            <person name="Pearson M."/>
            <person name="Roberts A."/>
            <person name="Saif S."/>
            <person name="Shea T."/>
            <person name="Shenoy N."/>
            <person name="Sisk P."/>
            <person name="Stolte C."/>
            <person name="Sykes S."/>
            <person name="Walk T."/>
            <person name="White J."/>
            <person name="Yandava C."/>
            <person name="Allen-Vercoe E."/>
            <person name="Strauss J."/>
            <person name="Ambrose C."/>
            <person name="Lander E."/>
            <person name="Nusbaum C."/>
            <person name="Galagan J."/>
            <person name="Birren B."/>
        </authorList>
    </citation>
    <scope>NUCLEOTIDE SEQUENCE [LARGE SCALE GENOMIC DNA]</scope>
    <source>
        <strain evidence="2 3">3_1_5R</strain>
    </source>
</reference>
<dbReference type="GO" id="GO:0003676">
    <property type="term" value="F:nucleic acid binding"/>
    <property type="evidence" value="ECO:0007669"/>
    <property type="project" value="InterPro"/>
</dbReference>
<dbReference type="Proteomes" id="UP000002975">
    <property type="component" value="Unassembled WGS sequence"/>
</dbReference>
<evidence type="ECO:0000259" key="1">
    <source>
        <dbReference type="Pfam" id="PF02272"/>
    </source>
</evidence>
<proteinExistence type="predicted"/>
<dbReference type="RefSeq" id="WP_008802065.1">
    <property type="nucleotide sequence ID" value="NZ_GG657973.1"/>
</dbReference>
<organism evidence="2 3">
    <name type="scientific">Fusobacterium gonidiaformans 3-1-5R</name>
    <dbReference type="NCBI Taxonomy" id="469605"/>
    <lineage>
        <taxon>Bacteria</taxon>
        <taxon>Fusobacteriati</taxon>
        <taxon>Fusobacteriota</taxon>
        <taxon>Fusobacteriia</taxon>
        <taxon>Fusobacteriales</taxon>
        <taxon>Fusobacteriaceae</taxon>
        <taxon>Fusobacterium</taxon>
    </lineage>
</organism>
<accession>E5BHM8</accession>
<evidence type="ECO:0000313" key="2">
    <source>
        <dbReference type="EMBL" id="EFS22001.1"/>
    </source>
</evidence>
<keyword evidence="3" id="KW-1185">Reference proteome</keyword>
<dbReference type="InterPro" id="IPR052968">
    <property type="entry name" value="Nucleotide_metab_enz"/>
</dbReference>
<dbReference type="HOGENOM" id="CLU_768937_0_0_0"/>
<dbReference type="Gene3D" id="3.10.310.30">
    <property type="match status" value="1"/>
</dbReference>
<gene>
    <name evidence="2" type="ORF">FSBG_01498</name>
</gene>
<dbReference type="AlphaFoldDB" id="E5BHM8"/>
<dbReference type="Pfam" id="PF02272">
    <property type="entry name" value="DHHA1"/>
    <property type="match status" value="1"/>
</dbReference>
<dbReference type="SUPFAM" id="SSF64182">
    <property type="entry name" value="DHH phosphoesterases"/>
    <property type="match status" value="1"/>
</dbReference>
<name>E5BHM8_9FUSO</name>
<dbReference type="InterPro" id="IPR003156">
    <property type="entry name" value="DHHA1_dom"/>
</dbReference>
<dbReference type="PANTHER" id="PTHR42146">
    <property type="entry name" value="3',5'-CYCLIC-NUCLEOTIDE PHOSPHODIESTERASE"/>
    <property type="match status" value="1"/>
</dbReference>
<dbReference type="EMBL" id="GG657973">
    <property type="protein sequence ID" value="EFS22001.1"/>
    <property type="molecule type" value="Genomic_DNA"/>
</dbReference>
<sequence>MADIVCDTRSQKRKKPLVVVVTHGDADGLVAAAIVKAFEERINPEQSFLIFSGMDVTEEQTEKLFDYICKYNDLGIRDKIYILDRPIPPLGWLSMGYVCDVPMIHIDHHITNHPDTYTFDERGKYILHHWSEEESAAFLSLEFFKPLQEKAEVFKKLYNTFYDLAKATSEWDTFHWKQLGETTNDLLWKKKALSINAAEKLLGSVGFYRAIQERIGEEDYSQDLFTYFFRLQDAYDHQFQNAYEFAKRSVTEYIFKSHRIGVIYGVDVNYQSMIADYLFLDKKYHFDVIAFVNIYGTVSFRGKGNFDVSILAQKLGEFCGHSGGGHKNASGCKIYNRDRFKENLLELFYESMDALKLGNFNKKGRGPKKSLFFIKKKYTKGKI</sequence>
<dbReference type="InterPro" id="IPR038763">
    <property type="entry name" value="DHH_sf"/>
</dbReference>
<evidence type="ECO:0000313" key="3">
    <source>
        <dbReference type="Proteomes" id="UP000002975"/>
    </source>
</evidence>